<evidence type="ECO:0000313" key="1">
    <source>
        <dbReference type="EMBL" id="KER25215.1"/>
    </source>
</evidence>
<dbReference type="CTD" id="20328424"/>
<gene>
    <name evidence="1" type="ORF">T265_14258</name>
</gene>
<dbReference type="EMBL" id="KL596784">
    <property type="protein sequence ID" value="KER25215.1"/>
    <property type="molecule type" value="Genomic_DNA"/>
</dbReference>
<reference evidence="1 2" key="1">
    <citation type="submission" date="2013-11" db="EMBL/GenBank/DDBJ databases">
        <title>Opisthorchis viverrini - life in the bile duct.</title>
        <authorList>
            <person name="Young N.D."/>
            <person name="Nagarajan N."/>
            <person name="Lin S.J."/>
            <person name="Korhonen P.K."/>
            <person name="Jex A.R."/>
            <person name="Hall R.S."/>
            <person name="Safavi-Hemami H."/>
            <person name="Kaewkong W."/>
            <person name="Bertrand D."/>
            <person name="Gao S."/>
            <person name="Seet Q."/>
            <person name="Wongkham S."/>
            <person name="Teh B.T."/>
            <person name="Wongkham C."/>
            <person name="Intapan P.M."/>
            <person name="Maleewong W."/>
            <person name="Yang X."/>
            <person name="Hu M."/>
            <person name="Wang Z."/>
            <person name="Hofmann A."/>
            <person name="Sternberg P.W."/>
            <person name="Tan P."/>
            <person name="Wang J."/>
            <person name="Gasser R.B."/>
        </authorList>
    </citation>
    <scope>NUCLEOTIDE SEQUENCE [LARGE SCALE GENOMIC DNA]</scope>
</reference>
<feature type="non-terminal residue" evidence="1">
    <location>
        <position position="1"/>
    </location>
</feature>
<name>A0A074ZPH4_OPIVI</name>
<proteinExistence type="predicted"/>
<keyword evidence="2" id="KW-1185">Reference proteome</keyword>
<sequence>RLKHEAAWCSTFSCLRTPQAKDSAGFQCLQNPGVQKACEENLVDLKYAVNIVLMFEEEEKA</sequence>
<protein>
    <submittedName>
        <fullName evidence="1">Uncharacterized protein</fullName>
    </submittedName>
</protein>
<organism evidence="1 2">
    <name type="scientific">Opisthorchis viverrini</name>
    <name type="common">Southeast Asian liver fluke</name>
    <dbReference type="NCBI Taxonomy" id="6198"/>
    <lineage>
        <taxon>Eukaryota</taxon>
        <taxon>Metazoa</taxon>
        <taxon>Spiralia</taxon>
        <taxon>Lophotrochozoa</taxon>
        <taxon>Platyhelminthes</taxon>
        <taxon>Trematoda</taxon>
        <taxon>Digenea</taxon>
        <taxon>Opisthorchiida</taxon>
        <taxon>Opisthorchiata</taxon>
        <taxon>Opisthorchiidae</taxon>
        <taxon>Opisthorchis</taxon>
    </lineage>
</organism>
<dbReference type="RefSeq" id="XP_009171072.1">
    <property type="nucleotide sequence ID" value="XM_009172808.1"/>
</dbReference>
<dbReference type="GeneID" id="20328424"/>
<dbReference type="AlphaFoldDB" id="A0A074ZPH4"/>
<dbReference type="KEGG" id="ovi:T265_14258"/>
<accession>A0A074ZPH4</accession>
<evidence type="ECO:0000313" key="2">
    <source>
        <dbReference type="Proteomes" id="UP000054324"/>
    </source>
</evidence>
<dbReference type="Proteomes" id="UP000054324">
    <property type="component" value="Unassembled WGS sequence"/>
</dbReference>
<dbReference type="OrthoDB" id="413835at2759"/>